<keyword evidence="4" id="KW-1185">Reference proteome</keyword>
<feature type="region of interest" description="Disordered" evidence="1">
    <location>
        <begin position="302"/>
        <end position="400"/>
    </location>
</feature>
<organism evidence="3 4">
    <name type="scientific">Recurvomyces mirabilis</name>
    <dbReference type="NCBI Taxonomy" id="574656"/>
    <lineage>
        <taxon>Eukaryota</taxon>
        <taxon>Fungi</taxon>
        <taxon>Dikarya</taxon>
        <taxon>Ascomycota</taxon>
        <taxon>Pezizomycotina</taxon>
        <taxon>Dothideomycetes</taxon>
        <taxon>Dothideomycetidae</taxon>
        <taxon>Mycosphaerellales</taxon>
        <taxon>Teratosphaeriaceae</taxon>
        <taxon>Recurvomyces</taxon>
    </lineage>
</organism>
<feature type="transmembrane region" description="Helical" evidence="2">
    <location>
        <begin position="98"/>
        <end position="117"/>
    </location>
</feature>
<dbReference type="EMBL" id="JAUTXT010000050">
    <property type="protein sequence ID" value="KAK3670876.1"/>
    <property type="molecule type" value="Genomic_DNA"/>
</dbReference>
<proteinExistence type="predicted"/>
<feature type="transmembrane region" description="Helical" evidence="2">
    <location>
        <begin position="156"/>
        <end position="178"/>
    </location>
</feature>
<evidence type="ECO:0000313" key="4">
    <source>
        <dbReference type="Proteomes" id="UP001274830"/>
    </source>
</evidence>
<evidence type="ECO:0000256" key="1">
    <source>
        <dbReference type="SAM" id="MobiDB-lite"/>
    </source>
</evidence>
<sequence length="699" mass="77380">MGADSQMPYLYANNESHKNRISYPYSHFNPKAVTEASYARLSQASETKPKQEGPLINYNRHPDNYEVWQGRQQDYKPLPKGTKKAVVVTRWVQFALRLHQEVVALGLLVLTVVLKGTSGAETYLLRIPQAWDSLITLYAIYHLIRPAKARTPASSYSYHTFAMIMDTCLIPLYVYIALVVNANAQYPPPQYQASGDLVPGNWRYTSLLVGGRTTPEVILLIVWTGAIGAAALHLLSAGIDLYLIITFRKIANLPPDMNPLEDNLTARKSVVGSKHKHKNSEMTVTTTGDDMTLAERKRLAHMSGSTLSIAEQSRLSTPAKDDDRNVPFGHSRNGSQANLAFSPHNPDSARWSRHQFEGQQQIYREAGSPQRRSRYEIRPDGKLDVRTRGGSQSPSKRDSRITVNEMDLGEVRMDRPSKRDSRITVNEMDLGDLRHSNLSSNNVASAGYGRAITPPLRSPAMPNAAGDKAAQGQEQSTKLLNDNWYVLDAEDDEYENRPPVPAKNGYMAVRDRHDSFMPVETTGTRREHARELMPKPLGMHPPTPPQDTQFPDPSEDYYSSGAGVERNPTNATQTSSIYSQESATTAKASGTPKGKYYGDLAAATRSILSQASNTPPPTYASKSRTPSPDKMDRMGGNGRVVSRTGADIADENVLFLHPHENGSKQSMRGLRNRDVSGKIAEEGRGGNGNWRGSWGSRGY</sequence>
<feature type="region of interest" description="Disordered" evidence="1">
    <location>
        <begin position="609"/>
        <end position="634"/>
    </location>
</feature>
<dbReference type="Proteomes" id="UP001274830">
    <property type="component" value="Unassembled WGS sequence"/>
</dbReference>
<dbReference type="AlphaFoldDB" id="A0AAE0TTU5"/>
<accession>A0AAE0TTU5</accession>
<feature type="compositionally biased region" description="Polar residues" evidence="1">
    <location>
        <begin position="303"/>
        <end position="316"/>
    </location>
</feature>
<feature type="transmembrane region" description="Helical" evidence="2">
    <location>
        <begin position="217"/>
        <end position="245"/>
    </location>
</feature>
<gene>
    <name evidence="3" type="ORF">LTR78_009320</name>
</gene>
<name>A0AAE0TTU5_9PEZI</name>
<reference evidence="3" key="1">
    <citation type="submission" date="2023-07" db="EMBL/GenBank/DDBJ databases">
        <title>Black Yeasts Isolated from many extreme environments.</title>
        <authorList>
            <person name="Coleine C."/>
            <person name="Stajich J.E."/>
            <person name="Selbmann L."/>
        </authorList>
    </citation>
    <scope>NUCLEOTIDE SEQUENCE</scope>
    <source>
        <strain evidence="3">CCFEE 5485</strain>
    </source>
</reference>
<keyword evidence="2" id="KW-1133">Transmembrane helix</keyword>
<evidence type="ECO:0000256" key="2">
    <source>
        <dbReference type="SAM" id="Phobius"/>
    </source>
</evidence>
<keyword evidence="2" id="KW-0472">Membrane</keyword>
<feature type="compositionally biased region" description="Basic and acidic residues" evidence="1">
    <location>
        <begin position="373"/>
        <end position="387"/>
    </location>
</feature>
<evidence type="ECO:0000313" key="3">
    <source>
        <dbReference type="EMBL" id="KAK3670876.1"/>
    </source>
</evidence>
<feature type="region of interest" description="Disordered" evidence="1">
    <location>
        <begin position="534"/>
        <end position="593"/>
    </location>
</feature>
<keyword evidence="2" id="KW-0812">Transmembrane</keyword>
<feature type="compositionally biased region" description="Gly residues" evidence="1">
    <location>
        <begin position="685"/>
        <end position="699"/>
    </location>
</feature>
<protein>
    <submittedName>
        <fullName evidence="3">Uncharacterized protein</fullName>
    </submittedName>
</protein>
<comment type="caution">
    <text evidence="3">The sequence shown here is derived from an EMBL/GenBank/DDBJ whole genome shotgun (WGS) entry which is preliminary data.</text>
</comment>
<feature type="compositionally biased region" description="Polar residues" evidence="1">
    <location>
        <begin position="567"/>
        <end position="588"/>
    </location>
</feature>
<feature type="region of interest" description="Disordered" evidence="1">
    <location>
        <begin position="676"/>
        <end position="699"/>
    </location>
</feature>